<feature type="binding site" evidence="7">
    <location>
        <position position="102"/>
    </location>
    <ligand>
        <name>phosphoenolpyruvate</name>
        <dbReference type="ChEBI" id="CHEBI:58702"/>
    </ligand>
</feature>
<evidence type="ECO:0000313" key="9">
    <source>
        <dbReference type="EMBL" id="GAW96768.1"/>
    </source>
</evidence>
<dbReference type="InterPro" id="IPR036968">
    <property type="entry name" value="Enolpyruvate_Tfrase_sf"/>
</dbReference>
<feature type="binding site" evidence="7">
    <location>
        <position position="28"/>
    </location>
    <ligand>
        <name>phosphoenolpyruvate</name>
        <dbReference type="ChEBI" id="CHEBI:58702"/>
    </ligand>
</feature>
<evidence type="ECO:0000313" key="10">
    <source>
        <dbReference type="Proteomes" id="UP000197068"/>
    </source>
</evidence>
<comment type="subcellular location">
    <subcellularLocation>
        <location evidence="7">Cytoplasm</location>
    </subcellularLocation>
</comment>
<feature type="binding site" evidence="7">
    <location>
        <position position="130"/>
    </location>
    <ligand>
        <name>phosphoenolpyruvate</name>
        <dbReference type="ChEBI" id="CHEBI:58702"/>
    </ligand>
</feature>
<feature type="binding site" evidence="7">
    <location>
        <position position="365"/>
    </location>
    <ligand>
        <name>phosphoenolpyruvate</name>
        <dbReference type="ChEBI" id="CHEBI:58702"/>
    </ligand>
</feature>
<dbReference type="SUPFAM" id="SSF55205">
    <property type="entry name" value="EPT/RTPC-like"/>
    <property type="match status" value="1"/>
</dbReference>
<comment type="caution">
    <text evidence="9">The sequence shown here is derived from an EMBL/GenBank/DDBJ whole genome shotgun (WGS) entry which is preliminary data.</text>
</comment>
<feature type="binding site" evidence="7">
    <location>
        <position position="406"/>
    </location>
    <ligand>
        <name>phosphoenolpyruvate</name>
        <dbReference type="ChEBI" id="CHEBI:58702"/>
    </ligand>
</feature>
<evidence type="ECO:0000256" key="4">
    <source>
        <dbReference type="ARBA" id="ARBA00022679"/>
    </source>
</evidence>
<protein>
    <recommendedName>
        <fullName evidence="7">3-phosphoshikimate 1-carboxyvinyltransferase</fullName>
        <ecNumber evidence="7">2.5.1.19</ecNumber>
    </recommendedName>
    <alternativeName>
        <fullName evidence="7">5-enolpyruvylshikimate-3-phosphate synthase</fullName>
        <shortName evidence="7">EPSP synthase</shortName>
        <shortName evidence="7">EPSPS</shortName>
    </alternativeName>
</protein>
<dbReference type="InterPro" id="IPR023193">
    <property type="entry name" value="EPSP_synthase_CS"/>
</dbReference>
<feature type="binding site" evidence="7">
    <location>
        <position position="180"/>
    </location>
    <ligand>
        <name>3-phosphoshikimate</name>
        <dbReference type="ChEBI" id="CHEBI:145989"/>
    </ligand>
</feature>
<reference evidence="9 10" key="1">
    <citation type="submission" date="2017-06" db="EMBL/GenBank/DDBJ databases">
        <title>Whole Genome Sequences of Colwellia marinimaniae MTCD1.</title>
        <authorList>
            <person name="Kusumoto H."/>
            <person name="Inoue M."/>
            <person name="Tanikawa K."/>
            <person name="Maeji H."/>
            <person name="Cameron J.H."/>
            <person name="Bartlett D.H."/>
        </authorList>
    </citation>
    <scope>NUCLEOTIDE SEQUENCE [LARGE SCALE GENOMIC DNA]</scope>
    <source>
        <strain evidence="9 10">MTCD1</strain>
    </source>
</reference>
<dbReference type="HAMAP" id="MF_00210">
    <property type="entry name" value="EPSP_synth"/>
    <property type="match status" value="1"/>
</dbReference>
<comment type="similarity">
    <text evidence="2 7">Belongs to the EPSP synthase family.</text>
</comment>
<feature type="binding site" evidence="7">
    <location>
        <position position="29"/>
    </location>
    <ligand>
        <name>3-phosphoshikimate</name>
        <dbReference type="ChEBI" id="CHEBI:145989"/>
    </ligand>
</feature>
<comment type="catalytic activity">
    <reaction evidence="6">
        <text>3-phosphoshikimate + phosphoenolpyruvate = 5-O-(1-carboxyvinyl)-3-phosphoshikimate + phosphate</text>
        <dbReference type="Rhea" id="RHEA:21256"/>
        <dbReference type="ChEBI" id="CHEBI:43474"/>
        <dbReference type="ChEBI" id="CHEBI:57701"/>
        <dbReference type="ChEBI" id="CHEBI:58702"/>
        <dbReference type="ChEBI" id="CHEBI:145989"/>
        <dbReference type="EC" id="2.5.1.19"/>
    </reaction>
    <physiologicalReaction direction="left-to-right" evidence="6">
        <dbReference type="Rhea" id="RHEA:21257"/>
    </physiologicalReaction>
</comment>
<comment type="pathway">
    <text evidence="1 7">Metabolic intermediate biosynthesis; chorismate biosynthesis; chorismate from D-erythrose 4-phosphate and phosphoenolpyruvate: step 6/7.</text>
</comment>
<name>A0ABQ0MWL6_9GAMM</name>
<organism evidence="9 10">
    <name type="scientific">Colwellia marinimaniae</name>
    <dbReference type="NCBI Taxonomy" id="1513592"/>
    <lineage>
        <taxon>Bacteria</taxon>
        <taxon>Pseudomonadati</taxon>
        <taxon>Pseudomonadota</taxon>
        <taxon>Gammaproteobacteria</taxon>
        <taxon>Alteromonadales</taxon>
        <taxon>Colwelliaceae</taxon>
        <taxon>Colwellia</taxon>
    </lineage>
</organism>
<dbReference type="InterPro" id="IPR001986">
    <property type="entry name" value="Enolpyruvate_Tfrase_dom"/>
</dbReference>
<evidence type="ECO:0000256" key="5">
    <source>
        <dbReference type="ARBA" id="ARBA00023141"/>
    </source>
</evidence>
<keyword evidence="7" id="KW-0963">Cytoplasm</keyword>
<dbReference type="PIRSF" id="PIRSF000505">
    <property type="entry name" value="EPSPS"/>
    <property type="match status" value="1"/>
</dbReference>
<evidence type="ECO:0000256" key="3">
    <source>
        <dbReference type="ARBA" id="ARBA00022605"/>
    </source>
</evidence>
<comment type="function">
    <text evidence="7">Catalyzes the transfer of the enolpyruvyl moiety of phosphoenolpyruvate (PEP) to the 5-hydroxyl of shikimate-3-phosphate (S3P) to produce enolpyruvyl shikimate-3-phosphate and inorganic phosphate.</text>
</comment>
<dbReference type="PANTHER" id="PTHR21090:SF5">
    <property type="entry name" value="PENTAFUNCTIONAL AROM POLYPEPTIDE"/>
    <property type="match status" value="1"/>
</dbReference>
<feature type="binding site" evidence="7">
    <location>
        <position position="28"/>
    </location>
    <ligand>
        <name>3-phosphoshikimate</name>
        <dbReference type="ChEBI" id="CHEBI:145989"/>
    </ligand>
</feature>
<accession>A0ABQ0MWL6</accession>
<dbReference type="InterPro" id="IPR013792">
    <property type="entry name" value="RNA3'P_cycl/enolpyr_Trfase_a/b"/>
</dbReference>
<comment type="caution">
    <text evidence="7">Lacks conserved residue(s) required for the propagation of feature annotation.</text>
</comment>
<dbReference type="PROSITE" id="PS00104">
    <property type="entry name" value="EPSP_SYNTHASE_1"/>
    <property type="match status" value="1"/>
</dbReference>
<feature type="binding site" evidence="7">
    <location>
        <position position="334"/>
    </location>
    <ligand>
        <name>3-phosphoshikimate</name>
        <dbReference type="ChEBI" id="CHEBI:145989"/>
    </ligand>
</feature>
<dbReference type="InterPro" id="IPR006264">
    <property type="entry name" value="EPSP_synthase"/>
</dbReference>
<dbReference type="EC" id="2.5.1.19" evidence="7"/>
<gene>
    <name evidence="7 9" type="primary">aroA</name>
    <name evidence="9" type="ORF">MTCD1_02389</name>
</gene>
<feature type="domain" description="Enolpyruvate transferase" evidence="8">
    <location>
        <begin position="14"/>
        <end position="438"/>
    </location>
</feature>
<feature type="binding site" evidence="7">
    <location>
        <position position="178"/>
    </location>
    <ligand>
        <name>3-phosphoshikimate</name>
        <dbReference type="ChEBI" id="CHEBI:145989"/>
    </ligand>
</feature>
<dbReference type="EMBL" id="BDQM01000019">
    <property type="protein sequence ID" value="GAW96768.1"/>
    <property type="molecule type" value="Genomic_DNA"/>
</dbReference>
<evidence type="ECO:0000256" key="7">
    <source>
        <dbReference type="HAMAP-Rule" id="MF_00210"/>
    </source>
</evidence>
<keyword evidence="5 7" id="KW-0057">Aromatic amino acid biosynthesis</keyword>
<dbReference type="PROSITE" id="PS00885">
    <property type="entry name" value="EPSP_SYNTHASE_2"/>
    <property type="match status" value="1"/>
</dbReference>
<evidence type="ECO:0000256" key="2">
    <source>
        <dbReference type="ARBA" id="ARBA00009948"/>
    </source>
</evidence>
<dbReference type="CDD" id="cd01556">
    <property type="entry name" value="EPSP_synthase"/>
    <property type="match status" value="1"/>
</dbReference>
<keyword evidence="3 7" id="KW-0028">Amino-acid biosynthesis</keyword>
<dbReference type="PANTHER" id="PTHR21090">
    <property type="entry name" value="AROM/DEHYDROQUINATE SYNTHASE"/>
    <property type="match status" value="1"/>
</dbReference>
<dbReference type="NCBIfam" id="TIGR01356">
    <property type="entry name" value="aroA"/>
    <property type="match status" value="1"/>
</dbReference>
<dbReference type="Pfam" id="PF00275">
    <property type="entry name" value="EPSP_synthase"/>
    <property type="match status" value="1"/>
</dbReference>
<feature type="binding site" evidence="7">
    <location>
        <position position="180"/>
    </location>
    <ligand>
        <name>phosphoenolpyruvate</name>
        <dbReference type="ChEBI" id="CHEBI:58702"/>
    </ligand>
</feature>
<evidence type="ECO:0000256" key="1">
    <source>
        <dbReference type="ARBA" id="ARBA00004811"/>
    </source>
</evidence>
<feature type="binding site" evidence="7">
    <location>
        <position position="33"/>
    </location>
    <ligand>
        <name>3-phosphoshikimate</name>
        <dbReference type="ChEBI" id="CHEBI:145989"/>
    </ligand>
</feature>
<evidence type="ECO:0000259" key="8">
    <source>
        <dbReference type="Pfam" id="PF00275"/>
    </source>
</evidence>
<feature type="binding site" evidence="7">
    <location>
        <position position="361"/>
    </location>
    <ligand>
        <name>3-phosphoshikimate</name>
        <dbReference type="ChEBI" id="CHEBI:145989"/>
    </ligand>
</feature>
<dbReference type="RefSeq" id="WP_057181089.1">
    <property type="nucleotide sequence ID" value="NZ_BDQM01000019.1"/>
</dbReference>
<comment type="subunit">
    <text evidence="7">Monomer.</text>
</comment>
<dbReference type="Gene3D" id="3.65.10.10">
    <property type="entry name" value="Enolpyruvate transferase domain"/>
    <property type="match status" value="2"/>
</dbReference>
<keyword evidence="10" id="KW-1185">Reference proteome</keyword>
<evidence type="ECO:0000256" key="6">
    <source>
        <dbReference type="ARBA" id="ARBA00044633"/>
    </source>
</evidence>
<keyword evidence="4 7" id="KW-0808">Transferase</keyword>
<feature type="active site" description="Proton acceptor" evidence="7">
    <location>
        <position position="334"/>
    </location>
</feature>
<dbReference type="GO" id="GO:0003866">
    <property type="term" value="F:3-phosphoshikimate 1-carboxyvinyltransferase activity"/>
    <property type="evidence" value="ECO:0007669"/>
    <property type="project" value="UniProtKB-EC"/>
</dbReference>
<dbReference type="Proteomes" id="UP000197068">
    <property type="component" value="Unassembled WGS sequence"/>
</dbReference>
<sequence length="451" mass="47627">MSQAKKALTFTTRPGHSVSGDIIVPGDKSVSHRSIMFGSLANGTTHIKGFLPGQDCLATMNCFKAMGIEIEGPDSDHNVTVHGKGLHGLSQPKEQLDIGNSGTSIRLLSGILAGQQFSSSMAGDVSLNKRPMARVVEPLQLMAANISAREDGTPPVVCQGLAENQKLKAIDYILPMASAQVKSCVILAGMYAEGVTSVIEPGITRDHTERMLTAFGYPVTVEKNIDGDEQKTRISIEGGHELTACDIQIPGDISSATFFMVAGLIAKSGQLTIRNVGMNPTRIGAINILKAMQGDLTIINERMAGGEPVADIVVKASQLQGIDISERDVPLAIDEFPAIFIAAACANGTTRLRGAEELRVKESDRIQAMADGLVELGIECTVFDDGIDITGGEIGSGTIHSHDDHRIAMSFAISSLRATGSITILDCDNVATSFPNFVSLANEVGLSITQA</sequence>
<proteinExistence type="inferred from homology"/>